<dbReference type="PANTHER" id="PTHR24148:SF64">
    <property type="entry name" value="HETEROKARYON INCOMPATIBILITY DOMAIN-CONTAINING PROTEIN"/>
    <property type="match status" value="1"/>
</dbReference>
<keyword evidence="3" id="KW-1185">Reference proteome</keyword>
<evidence type="ECO:0000259" key="1">
    <source>
        <dbReference type="Pfam" id="PF06985"/>
    </source>
</evidence>
<gene>
    <name evidence="2" type="ORF">BDW02DRAFT_490824</name>
</gene>
<dbReference type="EMBL" id="ML975259">
    <property type="protein sequence ID" value="KAF1837714.1"/>
    <property type="molecule type" value="Genomic_DNA"/>
</dbReference>
<evidence type="ECO:0000313" key="2">
    <source>
        <dbReference type="EMBL" id="KAF1837714.1"/>
    </source>
</evidence>
<evidence type="ECO:0000313" key="3">
    <source>
        <dbReference type="Proteomes" id="UP000800040"/>
    </source>
</evidence>
<name>A0A6A5KTB1_9PLEO</name>
<dbReference type="AlphaFoldDB" id="A0A6A5KTB1"/>
<organism evidence="2 3">
    <name type="scientific">Decorospora gaudefroyi</name>
    <dbReference type="NCBI Taxonomy" id="184978"/>
    <lineage>
        <taxon>Eukaryota</taxon>
        <taxon>Fungi</taxon>
        <taxon>Dikarya</taxon>
        <taxon>Ascomycota</taxon>
        <taxon>Pezizomycotina</taxon>
        <taxon>Dothideomycetes</taxon>
        <taxon>Pleosporomycetidae</taxon>
        <taxon>Pleosporales</taxon>
        <taxon>Pleosporineae</taxon>
        <taxon>Pleosporaceae</taxon>
        <taxon>Decorospora</taxon>
    </lineage>
</organism>
<feature type="domain" description="Heterokaryon incompatibility" evidence="1">
    <location>
        <begin position="46"/>
        <end position="129"/>
    </location>
</feature>
<dbReference type="Proteomes" id="UP000800040">
    <property type="component" value="Unassembled WGS sequence"/>
</dbReference>
<dbReference type="PANTHER" id="PTHR24148">
    <property type="entry name" value="ANKYRIN REPEAT DOMAIN-CONTAINING PROTEIN 39 HOMOLOG-RELATED"/>
    <property type="match status" value="1"/>
</dbReference>
<sequence>MSKPYSYGALPDSSRWIRLLILAPGTFNAPLSIRLKNTNLDAVDAYTALSWRWSKPTETTTLKVDQDETLTISQNLESALQALRDETENVVLWVDQVCINQMDSTEKLLQIPLMGKIYSKARSTVGWLG</sequence>
<proteinExistence type="predicted"/>
<feature type="non-terminal residue" evidence="2">
    <location>
        <position position="129"/>
    </location>
</feature>
<dbReference type="InterPro" id="IPR010730">
    <property type="entry name" value="HET"/>
</dbReference>
<reference evidence="2" key="1">
    <citation type="submission" date="2020-01" db="EMBL/GenBank/DDBJ databases">
        <authorList>
            <consortium name="DOE Joint Genome Institute"/>
            <person name="Haridas S."/>
            <person name="Albert R."/>
            <person name="Binder M."/>
            <person name="Bloem J."/>
            <person name="Labutti K."/>
            <person name="Salamov A."/>
            <person name="Andreopoulos B."/>
            <person name="Baker S.E."/>
            <person name="Barry K."/>
            <person name="Bills G."/>
            <person name="Bluhm B.H."/>
            <person name="Cannon C."/>
            <person name="Castanera R."/>
            <person name="Culley D.E."/>
            <person name="Daum C."/>
            <person name="Ezra D."/>
            <person name="Gonzalez J.B."/>
            <person name="Henrissat B."/>
            <person name="Kuo A."/>
            <person name="Liang C."/>
            <person name="Lipzen A."/>
            <person name="Lutzoni F."/>
            <person name="Magnuson J."/>
            <person name="Mondo S."/>
            <person name="Nolan M."/>
            <person name="Ohm R."/>
            <person name="Pangilinan J."/>
            <person name="Park H.-J."/>
            <person name="Ramirez L."/>
            <person name="Alfaro M."/>
            <person name="Sun H."/>
            <person name="Tritt A."/>
            <person name="Yoshinaga Y."/>
            <person name="Zwiers L.-H."/>
            <person name="Turgeon B.G."/>
            <person name="Goodwin S.B."/>
            <person name="Spatafora J.W."/>
            <person name="Crous P.W."/>
            <person name="Grigoriev I.V."/>
        </authorList>
    </citation>
    <scope>NUCLEOTIDE SEQUENCE</scope>
    <source>
        <strain evidence="2">P77</strain>
    </source>
</reference>
<protein>
    <submittedName>
        <fullName evidence="2">HET-domain-containing protein</fullName>
    </submittedName>
</protein>
<dbReference type="OrthoDB" id="2157530at2759"/>
<accession>A0A6A5KTB1</accession>
<dbReference type="InterPro" id="IPR052895">
    <property type="entry name" value="HetReg/Transcr_Mod"/>
</dbReference>
<dbReference type="Pfam" id="PF06985">
    <property type="entry name" value="HET"/>
    <property type="match status" value="1"/>
</dbReference>